<dbReference type="RefSeq" id="WP_192505778.1">
    <property type="nucleotide sequence ID" value="NZ_CP043889.1"/>
</dbReference>
<dbReference type="GO" id="GO:0003677">
    <property type="term" value="F:DNA binding"/>
    <property type="evidence" value="ECO:0007669"/>
    <property type="project" value="InterPro"/>
</dbReference>
<accession>A0AAQ0B1G8</accession>
<dbReference type="EMBL" id="CP043889">
    <property type="protein sequence ID" value="QOI45189.1"/>
    <property type="molecule type" value="Genomic_DNA"/>
</dbReference>
<gene>
    <name evidence="1" type="ORF">Lepto782_23745</name>
</gene>
<organism evidence="1 2">
    <name type="scientific">Leptospira interrogans serovar Canicola</name>
    <dbReference type="NCBI Taxonomy" id="211880"/>
    <lineage>
        <taxon>Bacteria</taxon>
        <taxon>Pseudomonadati</taxon>
        <taxon>Spirochaetota</taxon>
        <taxon>Spirochaetia</taxon>
        <taxon>Leptospirales</taxon>
        <taxon>Leptospiraceae</taxon>
        <taxon>Leptospira</taxon>
    </lineage>
</organism>
<reference evidence="1" key="1">
    <citation type="submission" date="2019-09" db="EMBL/GenBank/DDBJ databases">
        <title>Comparative Genomics of Leptospira interrogans Reveals Genome Plasticity - A Common Adaptive Strategy for Survival in Various Hosts.</title>
        <authorList>
            <person name="Ramli S.R."/>
            <person name="Bunk B."/>
            <person name="Goris M."/>
            <person name="Bhuju S."/>
            <person name="Jarek M."/>
            <person name="Sproer C."/>
            <person name="Mustakim S."/>
            <person name="Strommenger B."/>
            <person name="Pessler F."/>
        </authorList>
    </citation>
    <scope>NUCLEOTIDE SEQUENCE</scope>
    <source>
        <strain evidence="1">782</strain>
        <plasmid evidence="1">p5</plasmid>
    </source>
</reference>
<geneLocation type="plasmid" evidence="1 2">
    <name>p5</name>
</geneLocation>
<evidence type="ECO:0000313" key="2">
    <source>
        <dbReference type="Proteomes" id="UP000663124"/>
    </source>
</evidence>
<dbReference type="Gene3D" id="1.10.260.40">
    <property type="entry name" value="lambda repressor-like DNA-binding domains"/>
    <property type="match status" value="1"/>
</dbReference>
<evidence type="ECO:0000313" key="1">
    <source>
        <dbReference type="EMBL" id="QOI45189.1"/>
    </source>
</evidence>
<dbReference type="InterPro" id="IPR010982">
    <property type="entry name" value="Lambda_DNA-bd_dom_sf"/>
</dbReference>
<proteinExistence type="predicted"/>
<dbReference type="Proteomes" id="UP000663124">
    <property type="component" value="Plasmid p5"/>
</dbReference>
<protein>
    <submittedName>
        <fullName evidence="1">XRE family transcriptional regulator</fullName>
    </submittedName>
</protein>
<keyword evidence="1" id="KW-0614">Plasmid</keyword>
<dbReference type="SUPFAM" id="SSF47413">
    <property type="entry name" value="lambda repressor-like DNA-binding domains"/>
    <property type="match status" value="1"/>
</dbReference>
<name>A0AAQ0B1G8_LEPIR</name>
<sequence>MAAKKEMIDQAIERRQHCLNTSESDRTLMIEYIREFVEQKRGNQRRLAEASSVPESRISNLLKNTGVSPGIEIILILAQNAKKLLSQ</sequence>
<dbReference type="AlphaFoldDB" id="A0AAQ0B1G8"/>